<dbReference type="GO" id="GO:0003676">
    <property type="term" value="F:nucleic acid binding"/>
    <property type="evidence" value="ECO:0007669"/>
    <property type="project" value="InterPro"/>
</dbReference>
<dbReference type="InterPro" id="IPR043714">
    <property type="entry name" value="DUF5655"/>
</dbReference>
<accession>A0A1Y1CLH7</accession>
<evidence type="ECO:0000313" key="2">
    <source>
        <dbReference type="EMBL" id="BAX80842.1"/>
    </source>
</evidence>
<evidence type="ECO:0000313" key="3">
    <source>
        <dbReference type="Proteomes" id="UP000218267"/>
    </source>
</evidence>
<keyword evidence="3" id="KW-1185">Reference proteome</keyword>
<dbReference type="Gene3D" id="3.40.1350.10">
    <property type="match status" value="1"/>
</dbReference>
<dbReference type="Pfam" id="PF18899">
    <property type="entry name" value="DUF5655"/>
    <property type="match status" value="1"/>
</dbReference>
<name>A0A1Y1CLH7_9BACT</name>
<evidence type="ECO:0000259" key="1">
    <source>
        <dbReference type="Pfam" id="PF18899"/>
    </source>
</evidence>
<dbReference type="AlphaFoldDB" id="A0A1Y1CLH7"/>
<sequence>MPHFKIEKDSLAPIKENPFKLEKEIQSLTENNLDKILKIDFVKSEFALNNFRIDTLAFDKDANAFVIIEYKRERNFSVIDQGYAYLSLMLNNKADFILEYNENCKNTLKRNDVDWSQSKVIFISPSFTTYQREAINFKDLPIELWEVKRYNNNTVSYNQIKTGGAQESVKTISRKDDTVTTVNKEIKVYTEQEQLGNTSSEEIIELYEKFKASILNLEDIELKPKKKYIAFANGSNIADINIQKKSLKMWINLSHDELDDPKQLTRDVSKIGHWGNGDYELQIYNDDNLEYIMSLVKQSYNKNRK</sequence>
<reference evidence="3" key="2">
    <citation type="journal article" date="2020" name="Antonie Van Leeuwenhoek">
        <title>Labilibaculum antarcticum sp. nov., a novel facultative anaerobic, psychrotorelant bacterium isolated from marine sediment of Antarctica.</title>
        <authorList>
            <person name="Watanabe M."/>
            <person name="Kojima H."/>
            <person name="Fukui M."/>
        </authorList>
    </citation>
    <scope>NUCLEOTIDE SEQUENCE [LARGE SCALE GENOMIC DNA]</scope>
    <source>
        <strain evidence="3">SPP2</strain>
    </source>
</reference>
<proteinExistence type="predicted"/>
<reference evidence="2 3" key="1">
    <citation type="journal article" date="2018" name="Mar. Genomics">
        <title>Complete genome sequence of Marinifilaceae bacterium strain SPP2, isolated from the Antarctic marine sediment.</title>
        <authorList>
            <person name="Watanabe M."/>
            <person name="Kojima H."/>
            <person name="Fukui M."/>
        </authorList>
    </citation>
    <scope>NUCLEOTIDE SEQUENCE [LARGE SCALE GENOMIC DNA]</scope>
    <source>
        <strain evidence="2 3">SPP2</strain>
    </source>
</reference>
<dbReference type="Proteomes" id="UP000218267">
    <property type="component" value="Chromosome"/>
</dbReference>
<gene>
    <name evidence="2" type="ORF">ALGA_2520</name>
</gene>
<feature type="domain" description="DUF5655" evidence="1">
    <location>
        <begin position="198"/>
        <end position="301"/>
    </location>
</feature>
<dbReference type="EMBL" id="AP018042">
    <property type="protein sequence ID" value="BAX80842.1"/>
    <property type="molecule type" value="Genomic_DNA"/>
</dbReference>
<dbReference type="KEGG" id="mbas:ALGA_2520"/>
<dbReference type="OrthoDB" id="9798761at2"/>
<protein>
    <recommendedName>
        <fullName evidence="1">DUF5655 domain-containing protein</fullName>
    </recommendedName>
</protein>
<dbReference type="InterPro" id="IPR011856">
    <property type="entry name" value="tRNA_endonuc-like_dom_sf"/>
</dbReference>
<organism evidence="2 3">
    <name type="scientific">Labilibaculum antarcticum</name>
    <dbReference type="NCBI Taxonomy" id="1717717"/>
    <lineage>
        <taxon>Bacteria</taxon>
        <taxon>Pseudomonadati</taxon>
        <taxon>Bacteroidota</taxon>
        <taxon>Bacteroidia</taxon>
        <taxon>Marinilabiliales</taxon>
        <taxon>Marinifilaceae</taxon>
        <taxon>Labilibaculum</taxon>
    </lineage>
</organism>
<dbReference type="RefSeq" id="WP_096429681.1">
    <property type="nucleotide sequence ID" value="NZ_AP018042.1"/>
</dbReference>